<accession>A0A5C3QNL8</accession>
<evidence type="ECO:0000256" key="2">
    <source>
        <dbReference type="SAM" id="Phobius"/>
    </source>
</evidence>
<feature type="transmembrane region" description="Helical" evidence="2">
    <location>
        <begin position="644"/>
        <end position="666"/>
    </location>
</feature>
<dbReference type="CDD" id="cd13969">
    <property type="entry name" value="ADCK1-like"/>
    <property type="match status" value="1"/>
</dbReference>
<keyword evidence="2" id="KW-0812">Transmembrane</keyword>
<reference evidence="4 5" key="1">
    <citation type="journal article" date="2019" name="Nat. Ecol. Evol.">
        <title>Megaphylogeny resolves global patterns of mushroom evolution.</title>
        <authorList>
            <person name="Varga T."/>
            <person name="Krizsan K."/>
            <person name="Foldi C."/>
            <person name="Dima B."/>
            <person name="Sanchez-Garcia M."/>
            <person name="Sanchez-Ramirez S."/>
            <person name="Szollosi G.J."/>
            <person name="Szarkandi J.G."/>
            <person name="Papp V."/>
            <person name="Albert L."/>
            <person name="Andreopoulos W."/>
            <person name="Angelini C."/>
            <person name="Antonin V."/>
            <person name="Barry K.W."/>
            <person name="Bougher N.L."/>
            <person name="Buchanan P."/>
            <person name="Buyck B."/>
            <person name="Bense V."/>
            <person name="Catcheside P."/>
            <person name="Chovatia M."/>
            <person name="Cooper J."/>
            <person name="Damon W."/>
            <person name="Desjardin D."/>
            <person name="Finy P."/>
            <person name="Geml J."/>
            <person name="Haridas S."/>
            <person name="Hughes K."/>
            <person name="Justo A."/>
            <person name="Karasinski D."/>
            <person name="Kautmanova I."/>
            <person name="Kiss B."/>
            <person name="Kocsube S."/>
            <person name="Kotiranta H."/>
            <person name="LaButti K.M."/>
            <person name="Lechner B.E."/>
            <person name="Liimatainen K."/>
            <person name="Lipzen A."/>
            <person name="Lukacs Z."/>
            <person name="Mihaltcheva S."/>
            <person name="Morgado L.N."/>
            <person name="Niskanen T."/>
            <person name="Noordeloos M.E."/>
            <person name="Ohm R.A."/>
            <person name="Ortiz-Santana B."/>
            <person name="Ovrebo C."/>
            <person name="Racz N."/>
            <person name="Riley R."/>
            <person name="Savchenko A."/>
            <person name="Shiryaev A."/>
            <person name="Soop K."/>
            <person name="Spirin V."/>
            <person name="Szebenyi C."/>
            <person name="Tomsovsky M."/>
            <person name="Tulloss R.E."/>
            <person name="Uehling J."/>
            <person name="Grigoriev I.V."/>
            <person name="Vagvolgyi C."/>
            <person name="Papp T."/>
            <person name="Martin F.M."/>
            <person name="Miettinen O."/>
            <person name="Hibbett D.S."/>
            <person name="Nagy L.G."/>
        </authorList>
    </citation>
    <scope>NUCLEOTIDE SEQUENCE [LARGE SCALE GENOMIC DNA]</scope>
    <source>
        <strain evidence="4 5">CBS 309.79</strain>
    </source>
</reference>
<dbReference type="Pfam" id="PF03109">
    <property type="entry name" value="ABC1"/>
    <property type="match status" value="1"/>
</dbReference>
<proteinExistence type="inferred from homology"/>
<dbReference type="InterPro" id="IPR045307">
    <property type="entry name" value="ADCK1_dom"/>
</dbReference>
<keyword evidence="2" id="KW-0472">Membrane</keyword>
<dbReference type="PANTHER" id="PTHR43173:SF37">
    <property type="entry name" value="ABC1 FAMILY PROTEIN C10F6.14C"/>
    <property type="match status" value="1"/>
</dbReference>
<keyword evidence="2" id="KW-1133">Transmembrane helix</keyword>
<dbReference type="OrthoDB" id="427480at2759"/>
<dbReference type="AlphaFoldDB" id="A0A5C3QNL8"/>
<feature type="domain" description="ABC1 atypical kinase-like" evidence="3">
    <location>
        <begin position="164"/>
        <end position="503"/>
    </location>
</feature>
<dbReference type="InterPro" id="IPR004147">
    <property type="entry name" value="ABC1_dom"/>
</dbReference>
<keyword evidence="5" id="KW-1185">Reference proteome</keyword>
<organism evidence="4 5">
    <name type="scientific">Pterulicium gracile</name>
    <dbReference type="NCBI Taxonomy" id="1884261"/>
    <lineage>
        <taxon>Eukaryota</taxon>
        <taxon>Fungi</taxon>
        <taxon>Dikarya</taxon>
        <taxon>Basidiomycota</taxon>
        <taxon>Agaricomycotina</taxon>
        <taxon>Agaricomycetes</taxon>
        <taxon>Agaricomycetidae</taxon>
        <taxon>Agaricales</taxon>
        <taxon>Pleurotineae</taxon>
        <taxon>Pterulaceae</taxon>
        <taxon>Pterulicium</taxon>
    </lineage>
</organism>
<dbReference type="STRING" id="1884261.A0A5C3QNL8"/>
<evidence type="ECO:0000313" key="5">
    <source>
        <dbReference type="Proteomes" id="UP000305067"/>
    </source>
</evidence>
<protein>
    <submittedName>
        <fullName evidence="4">ABC1 family-domain-containing protein</fullName>
    </submittedName>
</protein>
<name>A0A5C3QNL8_9AGAR</name>
<comment type="similarity">
    <text evidence="1">Belongs to the protein kinase superfamily. ADCK protein kinase family.</text>
</comment>
<evidence type="ECO:0000259" key="3">
    <source>
        <dbReference type="Pfam" id="PF03109"/>
    </source>
</evidence>
<dbReference type="Proteomes" id="UP000305067">
    <property type="component" value="Unassembled WGS sequence"/>
</dbReference>
<dbReference type="InterPro" id="IPR011009">
    <property type="entry name" value="Kinase-like_dom_sf"/>
</dbReference>
<evidence type="ECO:0000313" key="4">
    <source>
        <dbReference type="EMBL" id="TFL03536.1"/>
    </source>
</evidence>
<dbReference type="SUPFAM" id="SSF56112">
    <property type="entry name" value="Protein kinase-like (PK-like)"/>
    <property type="match status" value="1"/>
</dbReference>
<sequence>MLFPKLALRASRPLSSVPAQSSTRYLGSRPILFNTRTTWSRYAHNTANSHNADAARGRPSRWPRAALVVAGTLGGVYLWDKTLNASSISRNARTLWTCVLIALDYKMNFTEAKSEQIPQLHERVANRLYDLLTSNGGLYIKMGQAIGANAPLLPKPIQAKFAQLFDAAPQIPLSQVYSVFASEFNNSSPHEIFDYFEETAAASASIAQVHKARLKGLDEQGRERWVAVKVQKPDVAIQMEWDLAAYKAVMWMFENWFFDLPVFFTVDFISDHLRQELDFYKETANARKTAAYVAAEPRLRDKVYIPTVYDEFSSKRVMTAEWIDGVRLSDRSRIYELVGEKDPYAGGLMPTPLEGAFGIEDEAEEGPDSSSSSTRNKSFLMPATALKGGTESIMDTMVSLFSAQMFSFGFIHCDPHPGNVIIRPHPSTSRYLPTSKPVSDRTPASDTLIPNPAYNPFHPLHNTPQLVLLDHGLYVSLDPTLRRQYAELWRALMLLDFDKVEEVTKGWGFGNAQLLASATMMRPVKMTSKRKAAADKAKAKAREEAGDSDEEHKPMTHYEASAKMKRMLKTFLEDTDRMPKELMFLGRNMRIVQGNNQSLGSPVNRIKITGYWAASSLTQFVLHDIAAAGKSPSTLRPATFLHRLSAYVLHVQFLGTMLILDVAFYYTRLKQRVSAALAPLAGGESWVGRKLREWGRAGFEDEMEKRMRGFAKKSLGMDVDKGVFNG</sequence>
<gene>
    <name evidence="4" type="ORF">BDV98DRAFT_564368</name>
</gene>
<dbReference type="EMBL" id="ML178820">
    <property type="protein sequence ID" value="TFL03536.1"/>
    <property type="molecule type" value="Genomic_DNA"/>
</dbReference>
<dbReference type="PANTHER" id="PTHR43173">
    <property type="entry name" value="ABC1 FAMILY PROTEIN"/>
    <property type="match status" value="1"/>
</dbReference>
<evidence type="ECO:0000256" key="1">
    <source>
        <dbReference type="ARBA" id="ARBA00009670"/>
    </source>
</evidence>
<dbReference type="InterPro" id="IPR051130">
    <property type="entry name" value="Mito_struct-func_regulator"/>
</dbReference>